<comment type="catalytic activity">
    <reaction evidence="3">
        <text>uridine + phosphate = alpha-D-ribose 1-phosphate + uracil</text>
        <dbReference type="Rhea" id="RHEA:24388"/>
        <dbReference type="ChEBI" id="CHEBI:16704"/>
        <dbReference type="ChEBI" id="CHEBI:17568"/>
        <dbReference type="ChEBI" id="CHEBI:43474"/>
        <dbReference type="ChEBI" id="CHEBI:57720"/>
        <dbReference type="EC" id="2.4.2.2"/>
    </reaction>
</comment>
<dbReference type="EC" id="2.4.2.1" evidence="3"/>
<protein>
    <recommendedName>
        <fullName evidence="3">Pyrimidine/purine nucleoside phosphorylase</fullName>
        <ecNumber evidence="3">2.4.2.1</ecNumber>
        <ecNumber evidence="3">2.4.2.2</ecNumber>
    </recommendedName>
    <alternativeName>
        <fullName evidence="3">Adenosine phosphorylase</fullName>
    </alternativeName>
    <alternativeName>
        <fullName evidence="3">Cytidine phosphorylase</fullName>
    </alternativeName>
    <alternativeName>
        <fullName evidence="3">Guanosine phosphorylase</fullName>
    </alternativeName>
    <alternativeName>
        <fullName evidence="3">Inosine phosphorylase</fullName>
    </alternativeName>
    <alternativeName>
        <fullName evidence="3">Thymidine phosphorylase</fullName>
    </alternativeName>
    <alternativeName>
        <fullName evidence="3">Uridine phosphorylase</fullName>
    </alternativeName>
    <alternativeName>
        <fullName evidence="3">Xanthosine phosphorylase</fullName>
    </alternativeName>
</protein>
<dbReference type="GO" id="GO:0047975">
    <property type="term" value="F:guanosine phosphorylase activity"/>
    <property type="evidence" value="ECO:0007669"/>
    <property type="project" value="RHEA"/>
</dbReference>
<dbReference type="PANTHER" id="PTHR36540:SF1">
    <property type="entry name" value="PYRIMIDINE_PURINE NUCLEOSIDE PHOSPHORYLASE"/>
    <property type="match status" value="1"/>
</dbReference>
<evidence type="ECO:0000256" key="3">
    <source>
        <dbReference type="HAMAP-Rule" id="MF_01537"/>
    </source>
</evidence>
<comment type="catalytic activity">
    <reaction evidence="3">
        <text>guanosine + phosphate = alpha-D-ribose 1-phosphate + guanine</text>
        <dbReference type="Rhea" id="RHEA:13233"/>
        <dbReference type="ChEBI" id="CHEBI:16235"/>
        <dbReference type="ChEBI" id="CHEBI:16750"/>
        <dbReference type="ChEBI" id="CHEBI:43474"/>
        <dbReference type="ChEBI" id="CHEBI:57720"/>
        <dbReference type="EC" id="2.4.2.1"/>
    </reaction>
</comment>
<dbReference type="Proteomes" id="UP000245391">
    <property type="component" value="Unassembled WGS sequence"/>
</dbReference>
<dbReference type="OrthoDB" id="9793848at2"/>
<dbReference type="GO" id="GO:0004731">
    <property type="term" value="F:purine-nucleoside phosphorylase activity"/>
    <property type="evidence" value="ECO:0007669"/>
    <property type="project" value="UniProtKB-UniRule"/>
</dbReference>
<dbReference type="Pfam" id="PF06865">
    <property type="entry name" value="Ppnp"/>
    <property type="match status" value="1"/>
</dbReference>
<dbReference type="PANTHER" id="PTHR36540">
    <property type="entry name" value="PYRIMIDINE/PURINE NUCLEOSIDE PHOSPHORYLASE"/>
    <property type="match status" value="1"/>
</dbReference>
<dbReference type="AlphaFoldDB" id="A0A317EWF8"/>
<organism evidence="4 5">
    <name type="scientific">Pedobacter paludis</name>
    <dbReference type="NCBI Taxonomy" id="2203212"/>
    <lineage>
        <taxon>Bacteria</taxon>
        <taxon>Pseudomonadati</taxon>
        <taxon>Bacteroidota</taxon>
        <taxon>Sphingobacteriia</taxon>
        <taxon>Sphingobacteriales</taxon>
        <taxon>Sphingobacteriaceae</taxon>
        <taxon>Pedobacter</taxon>
    </lineage>
</organism>
<name>A0A317EWF8_9SPHI</name>
<proteinExistence type="inferred from homology"/>
<evidence type="ECO:0000313" key="5">
    <source>
        <dbReference type="Proteomes" id="UP000245391"/>
    </source>
</evidence>
<reference evidence="5" key="1">
    <citation type="submission" date="2018-05" db="EMBL/GenBank/DDBJ databases">
        <title>Pedobacter paludis sp. nov., isolated from wetland soil.</title>
        <authorList>
            <person name="Zhang Y."/>
        </authorList>
    </citation>
    <scope>NUCLEOTIDE SEQUENCE [LARGE SCALE GENOMIC DNA]</scope>
    <source>
        <strain evidence="5">R-8</strain>
    </source>
</reference>
<comment type="catalytic activity">
    <reaction evidence="3">
        <text>adenosine + phosphate = alpha-D-ribose 1-phosphate + adenine</text>
        <dbReference type="Rhea" id="RHEA:27642"/>
        <dbReference type="ChEBI" id="CHEBI:16335"/>
        <dbReference type="ChEBI" id="CHEBI:16708"/>
        <dbReference type="ChEBI" id="CHEBI:43474"/>
        <dbReference type="ChEBI" id="CHEBI:57720"/>
        <dbReference type="EC" id="2.4.2.1"/>
    </reaction>
</comment>
<dbReference type="EC" id="2.4.2.2" evidence="3"/>
<dbReference type="GO" id="GO:0004850">
    <property type="term" value="F:uridine phosphorylase activity"/>
    <property type="evidence" value="ECO:0007669"/>
    <property type="project" value="RHEA"/>
</dbReference>
<dbReference type="GO" id="GO:0009032">
    <property type="term" value="F:thymidine phosphorylase activity"/>
    <property type="evidence" value="ECO:0007669"/>
    <property type="project" value="RHEA"/>
</dbReference>
<comment type="caution">
    <text evidence="4">The sequence shown here is derived from an EMBL/GenBank/DDBJ whole genome shotgun (WGS) entry which is preliminary data.</text>
</comment>
<keyword evidence="5" id="KW-1185">Reference proteome</keyword>
<dbReference type="RefSeq" id="WP_109931944.1">
    <property type="nucleotide sequence ID" value="NZ_QGNY01000008.1"/>
</dbReference>
<evidence type="ECO:0000256" key="2">
    <source>
        <dbReference type="ARBA" id="ARBA00022679"/>
    </source>
</evidence>
<dbReference type="InterPro" id="IPR009664">
    <property type="entry name" value="Ppnp"/>
</dbReference>
<dbReference type="GO" id="GO:0005829">
    <property type="term" value="C:cytosol"/>
    <property type="evidence" value="ECO:0007669"/>
    <property type="project" value="TreeGrafter"/>
</dbReference>
<dbReference type="InterPro" id="IPR014710">
    <property type="entry name" value="RmlC-like_jellyroll"/>
</dbReference>
<sequence length="93" mass="10388">MITENQYFDGNVKSLGYETPEGKSTIGIINPGEYEFGTANKEIMHVIEGSLTILLHGETQWQVIESGSSFEVSSNSSFKVKTEVQTAYLCQYR</sequence>
<dbReference type="Gene3D" id="2.60.120.10">
    <property type="entry name" value="Jelly Rolls"/>
    <property type="match status" value="1"/>
</dbReference>
<dbReference type="InterPro" id="IPR011051">
    <property type="entry name" value="RmlC_Cupin_sf"/>
</dbReference>
<comment type="catalytic activity">
    <reaction evidence="3">
        <text>cytidine + phosphate = cytosine + alpha-D-ribose 1-phosphate</text>
        <dbReference type="Rhea" id="RHEA:52540"/>
        <dbReference type="ChEBI" id="CHEBI:16040"/>
        <dbReference type="ChEBI" id="CHEBI:17562"/>
        <dbReference type="ChEBI" id="CHEBI:43474"/>
        <dbReference type="ChEBI" id="CHEBI:57720"/>
        <dbReference type="EC" id="2.4.2.2"/>
    </reaction>
</comment>
<keyword evidence="2 3" id="KW-0808">Transferase</keyword>
<comment type="catalytic activity">
    <reaction evidence="3">
        <text>a purine D-ribonucleoside + phosphate = a purine nucleobase + alpha-D-ribose 1-phosphate</text>
        <dbReference type="Rhea" id="RHEA:19805"/>
        <dbReference type="ChEBI" id="CHEBI:26386"/>
        <dbReference type="ChEBI" id="CHEBI:43474"/>
        <dbReference type="ChEBI" id="CHEBI:57720"/>
        <dbReference type="ChEBI" id="CHEBI:142355"/>
        <dbReference type="EC" id="2.4.2.1"/>
    </reaction>
</comment>
<comment type="catalytic activity">
    <reaction evidence="3">
        <text>thymidine + phosphate = 2-deoxy-alpha-D-ribose 1-phosphate + thymine</text>
        <dbReference type="Rhea" id="RHEA:16037"/>
        <dbReference type="ChEBI" id="CHEBI:17748"/>
        <dbReference type="ChEBI" id="CHEBI:17821"/>
        <dbReference type="ChEBI" id="CHEBI:43474"/>
        <dbReference type="ChEBI" id="CHEBI:57259"/>
        <dbReference type="EC" id="2.4.2.2"/>
    </reaction>
</comment>
<dbReference type="FunFam" id="2.60.120.10:FF:000016">
    <property type="entry name" value="Pyrimidine/purine nucleoside phosphorylase"/>
    <property type="match status" value="1"/>
</dbReference>
<dbReference type="SUPFAM" id="SSF51182">
    <property type="entry name" value="RmlC-like cupins"/>
    <property type="match status" value="1"/>
</dbReference>
<keyword evidence="1 3" id="KW-0328">Glycosyltransferase</keyword>
<evidence type="ECO:0000313" key="4">
    <source>
        <dbReference type="EMBL" id="PWS30079.1"/>
    </source>
</evidence>
<comment type="catalytic activity">
    <reaction evidence="3">
        <text>inosine + phosphate = alpha-D-ribose 1-phosphate + hypoxanthine</text>
        <dbReference type="Rhea" id="RHEA:27646"/>
        <dbReference type="ChEBI" id="CHEBI:17368"/>
        <dbReference type="ChEBI" id="CHEBI:17596"/>
        <dbReference type="ChEBI" id="CHEBI:43474"/>
        <dbReference type="ChEBI" id="CHEBI:57720"/>
        <dbReference type="EC" id="2.4.2.1"/>
    </reaction>
</comment>
<comment type="function">
    <text evidence="3">Catalyzes the phosphorolysis of diverse nucleosides, yielding D-ribose 1-phosphate and the respective free bases. Can use uridine, adenosine, guanosine, cytidine, thymidine, inosine and xanthosine as substrates. Also catalyzes the reverse reactions.</text>
</comment>
<evidence type="ECO:0000256" key="1">
    <source>
        <dbReference type="ARBA" id="ARBA00022676"/>
    </source>
</evidence>
<accession>A0A317EWF8</accession>
<comment type="similarity">
    <text evidence="3">Belongs to the nucleoside phosphorylase PpnP family.</text>
</comment>
<dbReference type="HAMAP" id="MF_01537">
    <property type="entry name" value="Nucleos_phosphorylase_PpnP"/>
    <property type="match status" value="1"/>
</dbReference>
<dbReference type="EMBL" id="QGNY01000008">
    <property type="protein sequence ID" value="PWS30079.1"/>
    <property type="molecule type" value="Genomic_DNA"/>
</dbReference>
<comment type="catalytic activity">
    <reaction evidence="3">
        <text>xanthosine + phosphate = alpha-D-ribose 1-phosphate + xanthine</text>
        <dbReference type="Rhea" id="RHEA:27638"/>
        <dbReference type="ChEBI" id="CHEBI:17712"/>
        <dbReference type="ChEBI" id="CHEBI:18107"/>
        <dbReference type="ChEBI" id="CHEBI:43474"/>
        <dbReference type="ChEBI" id="CHEBI:57720"/>
        <dbReference type="EC" id="2.4.2.1"/>
    </reaction>
</comment>
<gene>
    <name evidence="3" type="primary">ppnP</name>
    <name evidence="4" type="ORF">DF947_19120</name>
</gene>